<dbReference type="GO" id="GO:0005886">
    <property type="term" value="C:plasma membrane"/>
    <property type="evidence" value="ECO:0007669"/>
    <property type="project" value="UniProtKB-SubCell"/>
</dbReference>
<protein>
    <submittedName>
        <fullName evidence="7">Membrane protein involved in the export of O-antigen and teichoic acid</fullName>
    </submittedName>
</protein>
<evidence type="ECO:0000256" key="2">
    <source>
        <dbReference type="ARBA" id="ARBA00022475"/>
    </source>
</evidence>
<dbReference type="PANTHER" id="PTHR30250">
    <property type="entry name" value="PST FAMILY PREDICTED COLANIC ACID TRANSPORTER"/>
    <property type="match status" value="1"/>
</dbReference>
<feature type="transmembrane region" description="Helical" evidence="6">
    <location>
        <begin position="141"/>
        <end position="167"/>
    </location>
</feature>
<evidence type="ECO:0000313" key="7">
    <source>
        <dbReference type="EMBL" id="SHJ70744.1"/>
    </source>
</evidence>
<dbReference type="Proteomes" id="UP000184314">
    <property type="component" value="Unassembled WGS sequence"/>
</dbReference>
<evidence type="ECO:0000256" key="5">
    <source>
        <dbReference type="ARBA" id="ARBA00023136"/>
    </source>
</evidence>
<keyword evidence="2" id="KW-1003">Cell membrane</keyword>
<accession>A0A1M6LHT2</accession>
<name>A0A1M6LHT2_9FLAO</name>
<evidence type="ECO:0000256" key="6">
    <source>
        <dbReference type="SAM" id="Phobius"/>
    </source>
</evidence>
<dbReference type="STRING" id="228958.SAMN04488007_1166"/>
<sequence length="454" mass="52070">MRKLINFFLNKINSSSDRTKNIIKHIGWSSLFKAGSVLISFLLVPLTITYLNNENYGIWLTLSSFISWFTFLDVGLGKGLQNKFAEAKANKEYDLAKAYVSCAYFTIGIVSLILVFIFFILNKYINWAQVFNANDSLNDSLNILLPIIFTFFGFQLVSKLIVSIYIADQHHSINIKIEFFTRVFSLLAVWILIKTTESSLLIYGCILSILPFLVLLVLNLIGFKGEYRHFKPVLSLWKRKYLKDITGVGLNFFVIQISTLILFSTDNFIIAKLFTAADVVPYNVAFKYFSIMVMLFTIIVTPYWSSITEAYTNNDFLWIKNSIKRLQILWFAVPICLLVMLALSNWFYNFWVGDKVNVEFNLSFSMAIFAMLMTFNMIYVNFINGVGKIKLQLYLGIFSMIINIPLSIFFSKILQLGLSGVVLATCFSLLLQSILSPIQYFKIINGKAKGIWNK</sequence>
<evidence type="ECO:0000256" key="3">
    <source>
        <dbReference type="ARBA" id="ARBA00022692"/>
    </source>
</evidence>
<feature type="transmembrane region" description="Helical" evidence="6">
    <location>
        <begin position="244"/>
        <end position="265"/>
    </location>
</feature>
<evidence type="ECO:0000313" key="8">
    <source>
        <dbReference type="Proteomes" id="UP000184314"/>
    </source>
</evidence>
<feature type="transmembrane region" description="Helical" evidence="6">
    <location>
        <begin position="30"/>
        <end position="50"/>
    </location>
</feature>
<evidence type="ECO:0000256" key="1">
    <source>
        <dbReference type="ARBA" id="ARBA00004651"/>
    </source>
</evidence>
<dbReference type="CDD" id="cd12082">
    <property type="entry name" value="MATE_like"/>
    <property type="match status" value="1"/>
</dbReference>
<gene>
    <name evidence="7" type="ORF">SAMN04488007_1166</name>
</gene>
<dbReference type="InterPro" id="IPR002797">
    <property type="entry name" value="Polysacc_synth"/>
</dbReference>
<feature type="transmembrane region" description="Helical" evidence="6">
    <location>
        <begin position="391"/>
        <end position="410"/>
    </location>
</feature>
<organism evidence="7 8">
    <name type="scientific">Maribacter aquivivus</name>
    <dbReference type="NCBI Taxonomy" id="228958"/>
    <lineage>
        <taxon>Bacteria</taxon>
        <taxon>Pseudomonadati</taxon>
        <taxon>Bacteroidota</taxon>
        <taxon>Flavobacteriia</taxon>
        <taxon>Flavobacteriales</taxon>
        <taxon>Flavobacteriaceae</taxon>
        <taxon>Maribacter</taxon>
    </lineage>
</organism>
<keyword evidence="4 6" id="KW-1133">Transmembrane helix</keyword>
<feature type="transmembrane region" description="Helical" evidence="6">
    <location>
        <begin position="360"/>
        <end position="379"/>
    </location>
</feature>
<evidence type="ECO:0000256" key="4">
    <source>
        <dbReference type="ARBA" id="ARBA00022989"/>
    </source>
</evidence>
<comment type="subcellular location">
    <subcellularLocation>
        <location evidence="1">Cell membrane</location>
        <topology evidence="1">Multi-pass membrane protein</topology>
    </subcellularLocation>
</comment>
<feature type="transmembrane region" description="Helical" evidence="6">
    <location>
        <begin position="179"/>
        <end position="195"/>
    </location>
</feature>
<keyword evidence="3 6" id="KW-0812">Transmembrane</keyword>
<keyword evidence="5 6" id="KW-0472">Membrane</keyword>
<reference evidence="8" key="1">
    <citation type="submission" date="2016-11" db="EMBL/GenBank/DDBJ databases">
        <authorList>
            <person name="Varghese N."/>
            <person name="Submissions S."/>
        </authorList>
    </citation>
    <scope>NUCLEOTIDE SEQUENCE [LARGE SCALE GENOMIC DNA]</scope>
    <source>
        <strain evidence="8">DSM 16478</strain>
    </source>
</reference>
<dbReference type="Pfam" id="PF01943">
    <property type="entry name" value="Polysacc_synt"/>
    <property type="match status" value="1"/>
</dbReference>
<keyword evidence="8" id="KW-1185">Reference proteome</keyword>
<feature type="transmembrane region" description="Helical" evidence="6">
    <location>
        <begin position="285"/>
        <end position="307"/>
    </location>
</feature>
<feature type="transmembrane region" description="Helical" evidence="6">
    <location>
        <begin position="328"/>
        <end position="348"/>
    </location>
</feature>
<dbReference type="InterPro" id="IPR050833">
    <property type="entry name" value="Poly_Biosynth_Transport"/>
</dbReference>
<dbReference type="EMBL" id="FQZX01000001">
    <property type="protein sequence ID" value="SHJ70744.1"/>
    <property type="molecule type" value="Genomic_DNA"/>
</dbReference>
<feature type="transmembrane region" description="Helical" evidence="6">
    <location>
        <begin position="201"/>
        <end position="223"/>
    </location>
</feature>
<proteinExistence type="predicted"/>
<dbReference type="AlphaFoldDB" id="A0A1M6LHT2"/>
<dbReference type="RefSeq" id="WP_170861930.1">
    <property type="nucleotide sequence ID" value="NZ_FQZX01000001.1"/>
</dbReference>
<feature type="transmembrane region" description="Helical" evidence="6">
    <location>
        <begin position="98"/>
        <end position="121"/>
    </location>
</feature>
<feature type="transmembrane region" description="Helical" evidence="6">
    <location>
        <begin position="416"/>
        <end position="435"/>
    </location>
</feature>
<feature type="transmembrane region" description="Helical" evidence="6">
    <location>
        <begin position="56"/>
        <end position="77"/>
    </location>
</feature>
<dbReference type="PANTHER" id="PTHR30250:SF11">
    <property type="entry name" value="O-ANTIGEN TRANSPORTER-RELATED"/>
    <property type="match status" value="1"/>
</dbReference>